<dbReference type="Proteomes" id="UP000078542">
    <property type="component" value="Unassembled WGS sequence"/>
</dbReference>
<protein>
    <submittedName>
        <fullName evidence="1">Uncharacterized protein</fullName>
    </submittedName>
</protein>
<proteinExistence type="predicted"/>
<name>A0A195CK99_9HYME</name>
<keyword evidence="2" id="KW-1185">Reference proteome</keyword>
<accession>A0A195CK99</accession>
<dbReference type="AlphaFoldDB" id="A0A195CK99"/>
<feature type="non-terminal residue" evidence="1">
    <location>
        <position position="1"/>
    </location>
</feature>
<dbReference type="EMBL" id="KQ977720">
    <property type="protein sequence ID" value="KYN00499.1"/>
    <property type="molecule type" value="Genomic_DNA"/>
</dbReference>
<evidence type="ECO:0000313" key="2">
    <source>
        <dbReference type="Proteomes" id="UP000078542"/>
    </source>
</evidence>
<gene>
    <name evidence="1" type="ORF">ALC62_08803</name>
</gene>
<sequence length="201" mass="22346">SAIVSDSPSVKPAVNTDHLLQTVLDVENGRNHLASEFYVISLAWSYDHYYLSVTIVAALLCIREHQDNFASCSLYVGMYKAFQIYRRRELKENGRAWHGITEVYLPGAYDRRNCRATNTSIYLPTYLPTYLPLSLVLQNCRATNTTRVVAAAVAAAALVLSSARCSYAVYHCEASTGSEERAGCRTAQEKIVDANGKYFAD</sequence>
<reference evidence="1 2" key="1">
    <citation type="submission" date="2016-03" db="EMBL/GenBank/DDBJ databases">
        <title>Cyphomyrmex costatus WGS genome.</title>
        <authorList>
            <person name="Nygaard S."/>
            <person name="Hu H."/>
            <person name="Boomsma J."/>
            <person name="Zhang G."/>
        </authorList>
    </citation>
    <scope>NUCLEOTIDE SEQUENCE [LARGE SCALE GENOMIC DNA]</scope>
    <source>
        <strain evidence="1">MS0001</strain>
        <tissue evidence="1">Whole body</tissue>
    </source>
</reference>
<evidence type="ECO:0000313" key="1">
    <source>
        <dbReference type="EMBL" id="KYN00499.1"/>
    </source>
</evidence>
<organism evidence="1 2">
    <name type="scientific">Cyphomyrmex costatus</name>
    <dbReference type="NCBI Taxonomy" id="456900"/>
    <lineage>
        <taxon>Eukaryota</taxon>
        <taxon>Metazoa</taxon>
        <taxon>Ecdysozoa</taxon>
        <taxon>Arthropoda</taxon>
        <taxon>Hexapoda</taxon>
        <taxon>Insecta</taxon>
        <taxon>Pterygota</taxon>
        <taxon>Neoptera</taxon>
        <taxon>Endopterygota</taxon>
        <taxon>Hymenoptera</taxon>
        <taxon>Apocrita</taxon>
        <taxon>Aculeata</taxon>
        <taxon>Formicoidea</taxon>
        <taxon>Formicidae</taxon>
        <taxon>Myrmicinae</taxon>
        <taxon>Cyphomyrmex</taxon>
    </lineage>
</organism>